<dbReference type="AlphaFoldDB" id="A0A6G1EML3"/>
<keyword evidence="2" id="KW-1185">Reference proteome</keyword>
<accession>A0A6G1EML3</accession>
<name>A0A6G1EML3_9ORYZ</name>
<evidence type="ECO:0000313" key="2">
    <source>
        <dbReference type="Proteomes" id="UP000479710"/>
    </source>
</evidence>
<protein>
    <submittedName>
        <fullName evidence="1">Uncharacterized protein</fullName>
    </submittedName>
</protein>
<organism evidence="1 2">
    <name type="scientific">Oryza meyeriana var. granulata</name>
    <dbReference type="NCBI Taxonomy" id="110450"/>
    <lineage>
        <taxon>Eukaryota</taxon>
        <taxon>Viridiplantae</taxon>
        <taxon>Streptophyta</taxon>
        <taxon>Embryophyta</taxon>
        <taxon>Tracheophyta</taxon>
        <taxon>Spermatophyta</taxon>
        <taxon>Magnoliopsida</taxon>
        <taxon>Liliopsida</taxon>
        <taxon>Poales</taxon>
        <taxon>Poaceae</taxon>
        <taxon>BOP clade</taxon>
        <taxon>Oryzoideae</taxon>
        <taxon>Oryzeae</taxon>
        <taxon>Oryzinae</taxon>
        <taxon>Oryza</taxon>
        <taxon>Oryza meyeriana</taxon>
    </lineage>
</organism>
<dbReference type="Proteomes" id="UP000479710">
    <property type="component" value="Unassembled WGS sequence"/>
</dbReference>
<evidence type="ECO:0000313" key="1">
    <source>
        <dbReference type="EMBL" id="KAF0925868.1"/>
    </source>
</evidence>
<dbReference type="EMBL" id="SPHZ02000003">
    <property type="protein sequence ID" value="KAF0925868.1"/>
    <property type="molecule type" value="Genomic_DNA"/>
</dbReference>
<sequence>MKESHSMSKDPKAEWKSNFIKEASLQANYGVPATAAGLNVNVTLVLTLGTKYRGRFPSSWGEPGVSASRCGDDRTVPIKVRRRGMHTKGKESREAFLHQSSIPGESELRKASGGSAMRFNTKDVQKAASALSLEAREKVIELKFEKFFSFSLTDLSARDMIRGDGKKNIGAHHIEIAIQNELDPILQVNYQYSIVT</sequence>
<proteinExistence type="predicted"/>
<comment type="caution">
    <text evidence="1">The sequence shown here is derived from an EMBL/GenBank/DDBJ whole genome shotgun (WGS) entry which is preliminary data.</text>
</comment>
<reference evidence="1 2" key="1">
    <citation type="submission" date="2019-11" db="EMBL/GenBank/DDBJ databases">
        <title>Whole genome sequence of Oryza granulata.</title>
        <authorList>
            <person name="Li W."/>
        </authorList>
    </citation>
    <scope>NUCLEOTIDE SEQUENCE [LARGE SCALE GENOMIC DNA]</scope>
    <source>
        <strain evidence="2">cv. Menghai</strain>
        <tissue evidence="1">Leaf</tissue>
    </source>
</reference>
<gene>
    <name evidence="1" type="ORF">E2562_018500</name>
</gene>